<evidence type="ECO:0000313" key="6">
    <source>
        <dbReference type="Proteomes" id="UP000322634"/>
    </source>
</evidence>
<dbReference type="PROSITE" id="PS50042">
    <property type="entry name" value="CNMP_BINDING_3"/>
    <property type="match status" value="1"/>
</dbReference>
<dbReference type="InterPro" id="IPR012318">
    <property type="entry name" value="HTH_CRP"/>
</dbReference>
<reference evidence="5 6" key="1">
    <citation type="submission" date="2019-08" db="EMBL/GenBank/DDBJ databases">
        <title>Actinomadura sp. nov. CYP1-5 isolated from mountain soil.</title>
        <authorList>
            <person name="Songsumanus A."/>
            <person name="Kuncharoen N."/>
            <person name="Kudo T."/>
            <person name="Yuki M."/>
            <person name="Igarashi Y."/>
            <person name="Tanasupawat S."/>
        </authorList>
    </citation>
    <scope>NUCLEOTIDE SEQUENCE [LARGE SCALE GENOMIC DNA]</scope>
    <source>
        <strain evidence="5 6">GKU157</strain>
    </source>
</reference>
<dbReference type="CDD" id="cd00038">
    <property type="entry name" value="CAP_ED"/>
    <property type="match status" value="1"/>
</dbReference>
<evidence type="ECO:0000256" key="1">
    <source>
        <dbReference type="ARBA" id="ARBA00023015"/>
    </source>
</evidence>
<dbReference type="Pfam" id="PF13545">
    <property type="entry name" value="HTH_Crp_2"/>
    <property type="match status" value="1"/>
</dbReference>
<keyword evidence="3" id="KW-0804">Transcription</keyword>
<dbReference type="PROSITE" id="PS00889">
    <property type="entry name" value="CNMP_BINDING_2"/>
    <property type="match status" value="1"/>
</dbReference>
<sequence length="221" mass="23213">MSPEPAGVSARTWELLVAKGTLRRCRAGEVLLRQGDPASHVLLLMSGRVKALLTLPDGEVLLLAVRGPGELLGEVGVLGGDGRSATVVAIDPCTVRSLSAKRFRDLLRESNAEEELLRRAMRRLREGEEWRAETAALPAGPRVVRALLRLAVPGGDDGGGTVDVGLGQTQIGQAVGLSRGVVAGELARLRALGVVSTERGRTVITDLPRLRALAASGRGSV</sequence>
<dbReference type="InterPro" id="IPR018488">
    <property type="entry name" value="cNMP-bd_CS"/>
</dbReference>
<dbReference type="InterPro" id="IPR000595">
    <property type="entry name" value="cNMP-bd_dom"/>
</dbReference>
<dbReference type="SUPFAM" id="SSF51206">
    <property type="entry name" value="cAMP-binding domain-like"/>
    <property type="match status" value="1"/>
</dbReference>
<dbReference type="OrthoDB" id="41390at2"/>
<keyword evidence="6" id="KW-1185">Reference proteome</keyword>
<dbReference type="Gene3D" id="1.10.10.10">
    <property type="entry name" value="Winged helix-like DNA-binding domain superfamily/Winged helix DNA-binding domain"/>
    <property type="match status" value="1"/>
</dbReference>
<dbReference type="Pfam" id="PF00027">
    <property type="entry name" value="cNMP_binding"/>
    <property type="match status" value="1"/>
</dbReference>
<comment type="caution">
    <text evidence="5">The sequence shown here is derived from an EMBL/GenBank/DDBJ whole genome shotgun (WGS) entry which is preliminary data.</text>
</comment>
<organism evidence="5 6">
    <name type="scientific">Actinomadura syzygii</name>
    <dbReference type="NCBI Taxonomy" id="1427538"/>
    <lineage>
        <taxon>Bacteria</taxon>
        <taxon>Bacillati</taxon>
        <taxon>Actinomycetota</taxon>
        <taxon>Actinomycetes</taxon>
        <taxon>Streptosporangiales</taxon>
        <taxon>Thermomonosporaceae</taxon>
        <taxon>Actinomadura</taxon>
    </lineage>
</organism>
<dbReference type="InterPro" id="IPR036388">
    <property type="entry name" value="WH-like_DNA-bd_sf"/>
</dbReference>
<dbReference type="GO" id="GO:0003700">
    <property type="term" value="F:DNA-binding transcription factor activity"/>
    <property type="evidence" value="ECO:0007669"/>
    <property type="project" value="TreeGrafter"/>
</dbReference>
<dbReference type="RefSeq" id="WP_148354020.1">
    <property type="nucleotide sequence ID" value="NZ_JBHSBF010000005.1"/>
</dbReference>
<evidence type="ECO:0000259" key="4">
    <source>
        <dbReference type="PROSITE" id="PS50042"/>
    </source>
</evidence>
<gene>
    <name evidence="5" type="ORF">FXF65_33245</name>
</gene>
<proteinExistence type="predicted"/>
<dbReference type="GO" id="GO:0005829">
    <property type="term" value="C:cytosol"/>
    <property type="evidence" value="ECO:0007669"/>
    <property type="project" value="TreeGrafter"/>
</dbReference>
<dbReference type="InterPro" id="IPR036390">
    <property type="entry name" value="WH_DNA-bd_sf"/>
</dbReference>
<keyword evidence="2" id="KW-0238">DNA-binding</keyword>
<dbReference type="InterPro" id="IPR050397">
    <property type="entry name" value="Env_Response_Regulators"/>
</dbReference>
<dbReference type="AlphaFoldDB" id="A0A5D0TUE9"/>
<evidence type="ECO:0000256" key="3">
    <source>
        <dbReference type="ARBA" id="ARBA00023163"/>
    </source>
</evidence>
<dbReference type="EMBL" id="VSFF01000013">
    <property type="protein sequence ID" value="TYC09971.1"/>
    <property type="molecule type" value="Genomic_DNA"/>
</dbReference>
<dbReference type="SMART" id="SM00100">
    <property type="entry name" value="cNMP"/>
    <property type="match status" value="1"/>
</dbReference>
<evidence type="ECO:0000313" key="5">
    <source>
        <dbReference type="EMBL" id="TYC09971.1"/>
    </source>
</evidence>
<name>A0A5D0TUE9_9ACTN</name>
<feature type="domain" description="Cyclic nucleotide-binding" evidence="4">
    <location>
        <begin position="27"/>
        <end position="107"/>
    </location>
</feature>
<keyword evidence="1" id="KW-0805">Transcription regulation</keyword>
<accession>A0A5D0TUE9</accession>
<dbReference type="InterPro" id="IPR014710">
    <property type="entry name" value="RmlC-like_jellyroll"/>
</dbReference>
<dbReference type="Proteomes" id="UP000322634">
    <property type="component" value="Unassembled WGS sequence"/>
</dbReference>
<dbReference type="GO" id="GO:0003677">
    <property type="term" value="F:DNA binding"/>
    <property type="evidence" value="ECO:0007669"/>
    <property type="project" value="UniProtKB-KW"/>
</dbReference>
<evidence type="ECO:0000256" key="2">
    <source>
        <dbReference type="ARBA" id="ARBA00023125"/>
    </source>
</evidence>
<dbReference type="InterPro" id="IPR018490">
    <property type="entry name" value="cNMP-bd_dom_sf"/>
</dbReference>
<dbReference type="PANTHER" id="PTHR24567:SF74">
    <property type="entry name" value="HTH-TYPE TRANSCRIPTIONAL REGULATOR ARCR"/>
    <property type="match status" value="1"/>
</dbReference>
<protein>
    <submittedName>
        <fullName evidence="5">Crp/Fnr family transcriptional regulator</fullName>
    </submittedName>
</protein>
<dbReference type="SUPFAM" id="SSF46785">
    <property type="entry name" value="Winged helix' DNA-binding domain"/>
    <property type="match status" value="1"/>
</dbReference>
<dbReference type="PANTHER" id="PTHR24567">
    <property type="entry name" value="CRP FAMILY TRANSCRIPTIONAL REGULATORY PROTEIN"/>
    <property type="match status" value="1"/>
</dbReference>
<dbReference type="Gene3D" id="2.60.120.10">
    <property type="entry name" value="Jelly Rolls"/>
    <property type="match status" value="1"/>
</dbReference>